<evidence type="ECO:0000313" key="3">
    <source>
        <dbReference type="Proteomes" id="UP000234166"/>
    </source>
</evidence>
<sequence>MVASFVGGLVSRMRESGYFFHW</sequence>
<dbReference type="AlphaFoldDB" id="A0AB38DWF0"/>
<organism evidence="2 3">
    <name type="scientific">Xanthomonas campestris pv. phaseoli</name>
    <dbReference type="NCBI Taxonomy" id="317013"/>
    <lineage>
        <taxon>Bacteria</taxon>
        <taxon>Pseudomonadati</taxon>
        <taxon>Pseudomonadota</taxon>
        <taxon>Gammaproteobacteria</taxon>
        <taxon>Lysobacterales</taxon>
        <taxon>Lysobacteraceae</taxon>
        <taxon>Xanthomonas</taxon>
    </lineage>
</organism>
<name>A0AB38DWF0_XANCH</name>
<evidence type="ECO:0000313" key="2">
    <source>
        <dbReference type="EMBL" id="SON83464.1"/>
    </source>
</evidence>
<protein>
    <submittedName>
        <fullName evidence="2">Uncharacterized protein</fullName>
    </submittedName>
</protein>
<dbReference type="EMBL" id="OCYT01000059">
    <property type="protein sequence ID" value="SON77923.1"/>
    <property type="molecule type" value="Genomic_DNA"/>
</dbReference>
<reference evidence="3 4" key="1">
    <citation type="submission" date="2017-10" db="EMBL/GenBank/DDBJ databases">
        <authorList>
            <person name="Regsiter A."/>
            <person name="William W."/>
        </authorList>
    </citation>
    <scope>NUCLEOTIDE SEQUENCE [LARGE SCALE GENOMIC DNA]</scope>
    <source>
        <strain evidence="1 4">CFBP6984</strain>
        <strain evidence="2 3">CFBP7430</strain>
    </source>
</reference>
<evidence type="ECO:0000313" key="4">
    <source>
        <dbReference type="Proteomes" id="UP000234181"/>
    </source>
</evidence>
<dbReference type="Proteomes" id="UP000234181">
    <property type="component" value="Unassembled WGS sequence"/>
</dbReference>
<dbReference type="EMBL" id="OCYS01000051">
    <property type="protein sequence ID" value="SON83464.1"/>
    <property type="molecule type" value="Genomic_DNA"/>
</dbReference>
<dbReference type="Proteomes" id="UP000234166">
    <property type="component" value="Unassembled WGS sequence"/>
</dbReference>
<keyword evidence="4" id="KW-1185">Reference proteome</keyword>
<gene>
    <name evidence="1" type="ORF">XAP6984_1510002</name>
    <name evidence="2" type="ORF">XAP7430_1440002</name>
</gene>
<evidence type="ECO:0000313" key="1">
    <source>
        <dbReference type="EMBL" id="SON77923.1"/>
    </source>
</evidence>
<proteinExistence type="predicted"/>
<comment type="caution">
    <text evidence="2">The sequence shown here is derived from an EMBL/GenBank/DDBJ whole genome shotgun (WGS) entry which is preliminary data.</text>
</comment>
<accession>A0AB38DWF0</accession>